<evidence type="ECO:0000256" key="2">
    <source>
        <dbReference type="ARBA" id="ARBA00022692"/>
    </source>
</evidence>
<feature type="transmembrane region" description="Helical" evidence="6">
    <location>
        <begin position="7"/>
        <end position="32"/>
    </location>
</feature>
<sequence length="452" mass="48706">MQTTGSRVVLIVGIMLSVFTVAFQSIGLATALPTLMSYFDAGHLYPWAFTTMISGMLLATIFAGRLADKRGPALPMYLGFALFGIGLVLGWLAPTVWVVLLARLVQGLGAGALNLTLSVVVAHGFPPKERPRAMALVSFCWLLPAFIGPPFAAWLTQYSWRLVFAAMIPLVAVAFLITLRGLRQVQEGFTPGEDEVGPVAVLPTAAVTVAPSLILLAGQGLGVWSVFSAIVGVGAMVWGLPKILAPAARGFRPGVPSVVLTRAIQAGSFFAAETILLVTLQDLRGYSPFQVGWALTVGSLGWTLGSWVQAQAWVRLDRDTFITRRGALQPRHRGPDGVRVPPLPADLRRPRGLDRGGRRHGADDALVRRRGDEPLIALRAGPQPVVDAGGRVRRQLGRDGGRGRHLHRAARRSAAEVELRGRAGSDAAGVRLRHRRQQADRTDPQRPQFVRT</sequence>
<dbReference type="OrthoDB" id="9778875at2"/>
<dbReference type="STRING" id="1332264.BW730_09340"/>
<accession>A0A1Q2CNL0</accession>
<feature type="transmembrane region" description="Helical" evidence="6">
    <location>
        <begin position="133"/>
        <end position="152"/>
    </location>
</feature>
<dbReference type="KEGG" id="tes:BW730_09340"/>
<feature type="domain" description="Major facilitator superfamily (MFS) profile" evidence="7">
    <location>
        <begin position="10"/>
        <end position="452"/>
    </location>
</feature>
<evidence type="ECO:0000313" key="8">
    <source>
        <dbReference type="EMBL" id="AQP47665.1"/>
    </source>
</evidence>
<keyword evidence="9" id="KW-1185">Reference proteome</keyword>
<dbReference type="GO" id="GO:0022857">
    <property type="term" value="F:transmembrane transporter activity"/>
    <property type="evidence" value="ECO:0007669"/>
    <property type="project" value="InterPro"/>
</dbReference>
<evidence type="ECO:0000256" key="5">
    <source>
        <dbReference type="SAM" id="MobiDB-lite"/>
    </source>
</evidence>
<feature type="transmembrane region" description="Helical" evidence="6">
    <location>
        <begin position="158"/>
        <end position="179"/>
    </location>
</feature>
<dbReference type="PROSITE" id="PS50850">
    <property type="entry name" value="MFS"/>
    <property type="match status" value="1"/>
</dbReference>
<keyword evidence="2 6" id="KW-0812">Transmembrane</keyword>
<dbReference type="InterPro" id="IPR036259">
    <property type="entry name" value="MFS_trans_sf"/>
</dbReference>
<evidence type="ECO:0000256" key="1">
    <source>
        <dbReference type="ARBA" id="ARBA00004651"/>
    </source>
</evidence>
<feature type="transmembrane region" description="Helical" evidence="6">
    <location>
        <begin position="44"/>
        <end position="64"/>
    </location>
</feature>
<feature type="transmembrane region" description="Helical" evidence="6">
    <location>
        <begin position="76"/>
        <end position="94"/>
    </location>
</feature>
<dbReference type="InterPro" id="IPR020846">
    <property type="entry name" value="MFS_dom"/>
</dbReference>
<protein>
    <recommendedName>
        <fullName evidence="7">Major facilitator superfamily (MFS) profile domain-containing protein</fullName>
    </recommendedName>
</protein>
<dbReference type="PANTHER" id="PTHR23501">
    <property type="entry name" value="MAJOR FACILITATOR SUPERFAMILY"/>
    <property type="match status" value="1"/>
</dbReference>
<keyword evidence="3 6" id="KW-1133">Transmembrane helix</keyword>
<feature type="transmembrane region" description="Helical" evidence="6">
    <location>
        <begin position="223"/>
        <end position="240"/>
    </location>
</feature>
<evidence type="ECO:0000256" key="6">
    <source>
        <dbReference type="SAM" id="Phobius"/>
    </source>
</evidence>
<evidence type="ECO:0000313" key="9">
    <source>
        <dbReference type="Proteomes" id="UP000188145"/>
    </source>
</evidence>
<keyword evidence="4 6" id="KW-0472">Membrane</keyword>
<dbReference type="PANTHER" id="PTHR23501:SF154">
    <property type="entry name" value="MULTIDRUG-EFFLUX TRANSPORTER RV1634-RELATED"/>
    <property type="match status" value="1"/>
</dbReference>
<feature type="transmembrane region" description="Helical" evidence="6">
    <location>
        <begin position="199"/>
        <end position="217"/>
    </location>
</feature>
<evidence type="ECO:0000259" key="7">
    <source>
        <dbReference type="PROSITE" id="PS50850"/>
    </source>
</evidence>
<organism evidence="8 9">
    <name type="scientific">Tessaracoccus aquimaris</name>
    <dbReference type="NCBI Taxonomy" id="1332264"/>
    <lineage>
        <taxon>Bacteria</taxon>
        <taxon>Bacillati</taxon>
        <taxon>Actinomycetota</taxon>
        <taxon>Actinomycetes</taxon>
        <taxon>Propionibacteriales</taxon>
        <taxon>Propionibacteriaceae</taxon>
        <taxon>Tessaracoccus</taxon>
    </lineage>
</organism>
<feature type="compositionally biased region" description="Basic and acidic residues" evidence="5">
    <location>
        <begin position="413"/>
        <end position="423"/>
    </location>
</feature>
<feature type="region of interest" description="Disordered" evidence="5">
    <location>
        <begin position="327"/>
        <end position="366"/>
    </location>
</feature>
<feature type="region of interest" description="Disordered" evidence="5">
    <location>
        <begin position="397"/>
        <end position="452"/>
    </location>
</feature>
<name>A0A1Q2CNL0_9ACTN</name>
<dbReference type="Pfam" id="PF07690">
    <property type="entry name" value="MFS_1"/>
    <property type="match status" value="1"/>
</dbReference>
<gene>
    <name evidence="8" type="ORF">BW730_09340</name>
</gene>
<dbReference type="GO" id="GO:0005886">
    <property type="term" value="C:plasma membrane"/>
    <property type="evidence" value="ECO:0007669"/>
    <property type="project" value="UniProtKB-SubCell"/>
</dbReference>
<dbReference type="AlphaFoldDB" id="A0A1Q2CNL0"/>
<dbReference type="RefSeq" id="WP_077685995.1">
    <property type="nucleotide sequence ID" value="NZ_CP019606.1"/>
</dbReference>
<dbReference type="EMBL" id="CP019606">
    <property type="protein sequence ID" value="AQP47665.1"/>
    <property type="molecule type" value="Genomic_DNA"/>
</dbReference>
<dbReference type="InterPro" id="IPR011701">
    <property type="entry name" value="MFS"/>
</dbReference>
<feature type="compositionally biased region" description="Basic and acidic residues" evidence="5">
    <location>
        <begin position="346"/>
        <end position="366"/>
    </location>
</feature>
<comment type="subcellular location">
    <subcellularLocation>
        <location evidence="1">Cell membrane</location>
        <topology evidence="1">Multi-pass membrane protein</topology>
    </subcellularLocation>
</comment>
<dbReference type="Proteomes" id="UP000188145">
    <property type="component" value="Chromosome"/>
</dbReference>
<evidence type="ECO:0000256" key="3">
    <source>
        <dbReference type="ARBA" id="ARBA00022989"/>
    </source>
</evidence>
<evidence type="ECO:0000256" key="4">
    <source>
        <dbReference type="ARBA" id="ARBA00023136"/>
    </source>
</evidence>
<reference evidence="9" key="1">
    <citation type="submission" date="2017-02" db="EMBL/GenBank/DDBJ databases">
        <title>Tessaracoccus aquaemaris sp. nov., isolated from the intestine of a Korean rockfish, Sebastes schlegelii, in a marine aquaculture pond.</title>
        <authorList>
            <person name="Tak E.J."/>
            <person name="Bae J.-W."/>
        </authorList>
    </citation>
    <scope>NUCLEOTIDE SEQUENCE [LARGE SCALE GENOMIC DNA]</scope>
    <source>
        <strain evidence="9">NSG39</strain>
    </source>
</reference>
<proteinExistence type="predicted"/>
<dbReference type="Gene3D" id="1.20.1250.20">
    <property type="entry name" value="MFS general substrate transporter like domains"/>
    <property type="match status" value="1"/>
</dbReference>
<dbReference type="SUPFAM" id="SSF103473">
    <property type="entry name" value="MFS general substrate transporter"/>
    <property type="match status" value="1"/>
</dbReference>